<dbReference type="InterPro" id="IPR025265">
    <property type="entry name" value="WPP_dom"/>
</dbReference>
<dbReference type="InterPro" id="IPR036047">
    <property type="entry name" value="F-box-like_dom_sf"/>
</dbReference>
<evidence type="ECO:0000259" key="6">
    <source>
        <dbReference type="PROSITE" id="PS50181"/>
    </source>
</evidence>
<evidence type="ECO:0000256" key="4">
    <source>
        <dbReference type="ARBA" id="ARBA00023242"/>
    </source>
</evidence>
<evidence type="ECO:0000256" key="5">
    <source>
        <dbReference type="SAM" id="MobiDB-lite"/>
    </source>
</evidence>
<keyword evidence="8" id="KW-1185">Reference proteome</keyword>
<dbReference type="GO" id="GO:0005737">
    <property type="term" value="C:cytoplasm"/>
    <property type="evidence" value="ECO:0007669"/>
    <property type="project" value="UniProtKB-SubCell"/>
</dbReference>
<dbReference type="PROSITE" id="PS50181">
    <property type="entry name" value="FBOX"/>
    <property type="match status" value="1"/>
</dbReference>
<name>A0AA88RMV0_9ASTE</name>
<dbReference type="CDD" id="cd22157">
    <property type="entry name" value="F-box_AtFBW1-like"/>
    <property type="match status" value="1"/>
</dbReference>
<evidence type="ECO:0000256" key="3">
    <source>
        <dbReference type="ARBA" id="ARBA00022490"/>
    </source>
</evidence>
<dbReference type="InterPro" id="IPR001810">
    <property type="entry name" value="F-box_dom"/>
</dbReference>
<comment type="caution">
    <text evidence="7">The sequence shown here is derived from an EMBL/GenBank/DDBJ whole genome shotgun (WGS) entry which is preliminary data.</text>
</comment>
<accession>A0AA88RMV0</accession>
<dbReference type="InterPro" id="IPR050796">
    <property type="entry name" value="SCF_F-box_component"/>
</dbReference>
<comment type="subcellular location">
    <subcellularLocation>
        <location evidence="2">Cytoplasm</location>
    </subcellularLocation>
    <subcellularLocation>
        <location evidence="1">Nucleus</location>
    </subcellularLocation>
</comment>
<dbReference type="SUPFAM" id="SSF81383">
    <property type="entry name" value="F-box domain"/>
    <property type="match status" value="1"/>
</dbReference>
<dbReference type="AlphaFoldDB" id="A0AA88RMV0"/>
<dbReference type="InterPro" id="IPR017451">
    <property type="entry name" value="F-box-assoc_interact_dom"/>
</dbReference>
<dbReference type="Pfam" id="PF00646">
    <property type="entry name" value="F-box"/>
    <property type="match status" value="1"/>
</dbReference>
<dbReference type="GO" id="GO:0005634">
    <property type="term" value="C:nucleus"/>
    <property type="evidence" value="ECO:0007669"/>
    <property type="project" value="UniProtKB-SubCell"/>
</dbReference>
<dbReference type="InterPro" id="IPR013187">
    <property type="entry name" value="F-box-assoc_dom_typ3"/>
</dbReference>
<proteinExistence type="predicted"/>
<gene>
    <name evidence="7" type="ORF">RJ640_008804</name>
</gene>
<protein>
    <recommendedName>
        <fullName evidence="6">F-box domain-containing protein</fullName>
    </recommendedName>
</protein>
<dbReference type="Proteomes" id="UP001187471">
    <property type="component" value="Unassembled WGS sequence"/>
</dbReference>
<dbReference type="InterPro" id="IPR038214">
    <property type="entry name" value="WPP_sf"/>
</dbReference>
<dbReference type="Pfam" id="PF13943">
    <property type="entry name" value="WPP"/>
    <property type="match status" value="1"/>
</dbReference>
<evidence type="ECO:0000256" key="1">
    <source>
        <dbReference type="ARBA" id="ARBA00004123"/>
    </source>
</evidence>
<reference evidence="7" key="1">
    <citation type="submission" date="2022-12" db="EMBL/GenBank/DDBJ databases">
        <title>Draft genome assemblies for two species of Escallonia (Escalloniales).</title>
        <authorList>
            <person name="Chanderbali A."/>
            <person name="Dervinis C."/>
            <person name="Anghel I."/>
            <person name="Soltis D."/>
            <person name="Soltis P."/>
            <person name="Zapata F."/>
        </authorList>
    </citation>
    <scope>NUCLEOTIDE SEQUENCE</scope>
    <source>
        <strain evidence="7">UCBG92.1500</strain>
        <tissue evidence="7">Leaf</tissue>
    </source>
</reference>
<dbReference type="NCBIfam" id="TIGR01640">
    <property type="entry name" value="F_box_assoc_1"/>
    <property type="match status" value="1"/>
</dbReference>
<dbReference type="SMART" id="SM00256">
    <property type="entry name" value="FBOX"/>
    <property type="match status" value="1"/>
</dbReference>
<organism evidence="7 8">
    <name type="scientific">Escallonia rubra</name>
    <dbReference type="NCBI Taxonomy" id="112253"/>
    <lineage>
        <taxon>Eukaryota</taxon>
        <taxon>Viridiplantae</taxon>
        <taxon>Streptophyta</taxon>
        <taxon>Embryophyta</taxon>
        <taxon>Tracheophyta</taxon>
        <taxon>Spermatophyta</taxon>
        <taxon>Magnoliopsida</taxon>
        <taxon>eudicotyledons</taxon>
        <taxon>Gunneridae</taxon>
        <taxon>Pentapetalae</taxon>
        <taxon>asterids</taxon>
        <taxon>campanulids</taxon>
        <taxon>Escalloniales</taxon>
        <taxon>Escalloniaceae</taxon>
        <taxon>Escallonia</taxon>
    </lineage>
</organism>
<dbReference type="Gene3D" id="1.20.1280.50">
    <property type="match status" value="1"/>
</dbReference>
<feature type="domain" description="F-box" evidence="6">
    <location>
        <begin position="87"/>
        <end position="137"/>
    </location>
</feature>
<evidence type="ECO:0000313" key="7">
    <source>
        <dbReference type="EMBL" id="KAK2982166.1"/>
    </source>
</evidence>
<dbReference type="EMBL" id="JAVXUO010001453">
    <property type="protein sequence ID" value="KAK2982166.1"/>
    <property type="molecule type" value="Genomic_DNA"/>
</dbReference>
<feature type="region of interest" description="Disordered" evidence="5">
    <location>
        <begin position="1"/>
        <end position="22"/>
    </location>
</feature>
<dbReference type="Pfam" id="PF08268">
    <property type="entry name" value="FBA_3"/>
    <property type="match status" value="1"/>
</dbReference>
<keyword evidence="3" id="KW-0963">Cytoplasm</keyword>
<sequence length="464" mass="53851">MAAEAETLTLDSPPPQSQPEKVSVSFSIWPPTQRTRDAVLSRLIETLSLRPLRALQALRPGKMVLQCLTWIPHLLHQLIHSCITCKETVVGPLPDDVIIDILTRLPADFVLECRMVCTKWRKLISSPYFAEEHLKRVDQLTFVQLNCCISYLRKFNMVIIDEAAQRSARLTKICVGSESSMRKYHPKLFGSCNGLLLFQGWIDSTLLFVSNPTTHEELTLSTPTQRGYPFGIFFHPSTRHYKLLYVQPGWQCYNYFIHTVGAKMWRQFTSFPYCPAWGASAAISNESLHWMVNHQYKRLYESGPCQHAIMVFRMETEKIHTMPHPGKVCQSIEHTEMQLLEVKGCLSFCHIHKDHNLIDIWELEDYANWAWVGKYKVNLHWDVKRYPFEFNLVNCQIELLSVQNGELLLAWKSRGLFWYHLELNTVRKIQMTGMMHLRTTPYRYLRAAAYSKTLVTLSEIAARA</sequence>
<keyword evidence="4" id="KW-0539">Nucleus</keyword>
<evidence type="ECO:0000256" key="2">
    <source>
        <dbReference type="ARBA" id="ARBA00004496"/>
    </source>
</evidence>
<dbReference type="PANTHER" id="PTHR31672">
    <property type="entry name" value="BNACNNG10540D PROTEIN"/>
    <property type="match status" value="1"/>
</dbReference>
<dbReference type="PANTHER" id="PTHR31672:SF13">
    <property type="entry name" value="F-BOX PROTEIN CPR30-LIKE"/>
    <property type="match status" value="1"/>
</dbReference>
<dbReference type="Gene3D" id="1.10.246.200">
    <property type="entry name" value="WPP domain"/>
    <property type="match status" value="1"/>
</dbReference>
<evidence type="ECO:0000313" key="8">
    <source>
        <dbReference type="Proteomes" id="UP001187471"/>
    </source>
</evidence>